<gene>
    <name evidence="3" type="ORF">DB31_6442</name>
</gene>
<dbReference type="STRING" id="394096.DB31_6442"/>
<dbReference type="InterPro" id="IPR014004">
    <property type="entry name" value="Transpt-assoc_nodulatn_dom_bac"/>
</dbReference>
<feature type="compositionally biased region" description="Basic and acidic residues" evidence="1">
    <location>
        <begin position="158"/>
        <end position="172"/>
    </location>
</feature>
<feature type="compositionally biased region" description="Basic and acidic residues" evidence="1">
    <location>
        <begin position="133"/>
        <end position="149"/>
    </location>
</feature>
<keyword evidence="4" id="KW-1185">Reference proteome</keyword>
<proteinExistence type="predicted"/>
<comment type="caution">
    <text evidence="3">The sequence shown here is derived from an EMBL/GenBank/DDBJ whole genome shotgun (WGS) entry which is preliminary data.</text>
</comment>
<feature type="region of interest" description="Disordered" evidence="1">
    <location>
        <begin position="1"/>
        <end position="172"/>
    </location>
</feature>
<evidence type="ECO:0000313" key="4">
    <source>
        <dbReference type="Proteomes" id="UP000028725"/>
    </source>
</evidence>
<evidence type="ECO:0000259" key="2">
    <source>
        <dbReference type="PROSITE" id="PS50914"/>
    </source>
</evidence>
<dbReference type="PANTHER" id="PTHR34606:SF15">
    <property type="entry name" value="BON DOMAIN-CONTAINING PROTEIN"/>
    <property type="match status" value="1"/>
</dbReference>
<reference evidence="3 4" key="1">
    <citation type="submission" date="2014-04" db="EMBL/GenBank/DDBJ databases">
        <title>Genome assembly of Hyalangium minutum DSM 14724.</title>
        <authorList>
            <person name="Sharma G."/>
            <person name="Subramanian S."/>
        </authorList>
    </citation>
    <scope>NUCLEOTIDE SEQUENCE [LARGE SCALE GENOMIC DNA]</scope>
    <source>
        <strain evidence="3 4">DSM 14724</strain>
    </source>
</reference>
<dbReference type="AlphaFoldDB" id="A0A085WP54"/>
<dbReference type="Pfam" id="PF04972">
    <property type="entry name" value="BON"/>
    <property type="match status" value="1"/>
</dbReference>
<evidence type="ECO:0000256" key="1">
    <source>
        <dbReference type="SAM" id="MobiDB-lite"/>
    </source>
</evidence>
<dbReference type="RefSeq" id="WP_052419907.1">
    <property type="nucleotide sequence ID" value="NZ_JMCB01000004.1"/>
</dbReference>
<protein>
    <recommendedName>
        <fullName evidence="2">BON domain-containing protein</fullName>
    </recommendedName>
</protein>
<dbReference type="Proteomes" id="UP000028725">
    <property type="component" value="Unassembled WGS sequence"/>
</dbReference>
<dbReference type="PROSITE" id="PS50914">
    <property type="entry name" value="BON"/>
    <property type="match status" value="1"/>
</dbReference>
<dbReference type="InterPro" id="IPR007055">
    <property type="entry name" value="BON_dom"/>
</dbReference>
<dbReference type="SMART" id="SM00749">
    <property type="entry name" value="BON"/>
    <property type="match status" value="1"/>
</dbReference>
<evidence type="ECO:0000313" key="3">
    <source>
        <dbReference type="EMBL" id="KFE69467.1"/>
    </source>
</evidence>
<dbReference type="InterPro" id="IPR051686">
    <property type="entry name" value="Lipoprotein_DolP"/>
</dbReference>
<dbReference type="PANTHER" id="PTHR34606">
    <property type="entry name" value="BON DOMAIN-CONTAINING PROTEIN"/>
    <property type="match status" value="1"/>
</dbReference>
<sequence>MAGRRDDEKRFRGDVRDAEADRRTDRHRGSDERGYGEGERLGRDWERADMRGTERARSTRDELTRSADEKRFGRGREDFGSRELPREQGERRFRDPGRERDVRRYDDRDREMWGRAPGDVDREDWRASPSGSFHDELREERGRPQRYGERMGPSSRPYDTERWRGEAPEREERPHYNLAGLHDLDDLSELRHRYSEQRHHRDYEPRYGHGPGVENMEPLRTGYGTSMTRRENGDRELGHGGMLGGTYRESATRPMGRGPKGYQRSDSRIREELCDRLMMSWMDAENVDVQVKDGEIILLGTVKSRDEKRAIEALAESVLGVKDVHNSLRVQREGQVSTSAQPEVHGEQLPLAQNREGQAQVPGRRGPAPERGAQDQEQAPVQKPGDTPLHS</sequence>
<dbReference type="OrthoDB" id="680465at2"/>
<organism evidence="3 4">
    <name type="scientific">Hyalangium minutum</name>
    <dbReference type="NCBI Taxonomy" id="394096"/>
    <lineage>
        <taxon>Bacteria</taxon>
        <taxon>Pseudomonadati</taxon>
        <taxon>Myxococcota</taxon>
        <taxon>Myxococcia</taxon>
        <taxon>Myxococcales</taxon>
        <taxon>Cystobacterineae</taxon>
        <taxon>Archangiaceae</taxon>
        <taxon>Hyalangium</taxon>
    </lineage>
</organism>
<feature type="compositionally biased region" description="Basic and acidic residues" evidence="1">
    <location>
        <begin position="1"/>
        <end position="126"/>
    </location>
</feature>
<dbReference type="Gene3D" id="3.30.1340.30">
    <property type="match status" value="1"/>
</dbReference>
<accession>A0A085WP54</accession>
<feature type="compositionally biased region" description="Basic and acidic residues" evidence="1">
    <location>
        <begin position="196"/>
        <end position="207"/>
    </location>
</feature>
<name>A0A085WP54_9BACT</name>
<feature type="domain" description="BON" evidence="2">
    <location>
        <begin position="265"/>
        <end position="332"/>
    </location>
</feature>
<dbReference type="EMBL" id="JMCB01000004">
    <property type="protein sequence ID" value="KFE69467.1"/>
    <property type="molecule type" value="Genomic_DNA"/>
</dbReference>
<feature type="compositionally biased region" description="Basic and acidic residues" evidence="1">
    <location>
        <begin position="228"/>
        <end position="238"/>
    </location>
</feature>
<feature type="region of interest" description="Disordered" evidence="1">
    <location>
        <begin position="331"/>
        <end position="391"/>
    </location>
</feature>
<feature type="region of interest" description="Disordered" evidence="1">
    <location>
        <begin position="196"/>
        <end position="267"/>
    </location>
</feature>